<dbReference type="AlphaFoldDB" id="A0A0C3LZ18"/>
<organism evidence="1 2">
    <name type="scientific">Tulasnella calospora MUT 4182</name>
    <dbReference type="NCBI Taxonomy" id="1051891"/>
    <lineage>
        <taxon>Eukaryota</taxon>
        <taxon>Fungi</taxon>
        <taxon>Dikarya</taxon>
        <taxon>Basidiomycota</taxon>
        <taxon>Agaricomycotina</taxon>
        <taxon>Agaricomycetes</taxon>
        <taxon>Cantharellales</taxon>
        <taxon>Tulasnellaceae</taxon>
        <taxon>Tulasnella</taxon>
    </lineage>
</organism>
<evidence type="ECO:0000313" key="1">
    <source>
        <dbReference type="EMBL" id="KIO26657.1"/>
    </source>
</evidence>
<evidence type="ECO:0000313" key="2">
    <source>
        <dbReference type="Proteomes" id="UP000054248"/>
    </source>
</evidence>
<gene>
    <name evidence="1" type="ORF">M407DRAFT_243647</name>
</gene>
<sequence>MWWRPKPPENFPASDMHPLSPPTLYDTLLSCSRCVLQPYKSESRCQPGEQQRKGLKRR</sequence>
<name>A0A0C3LZ18_9AGAM</name>
<reference evidence="2" key="2">
    <citation type="submission" date="2015-01" db="EMBL/GenBank/DDBJ databases">
        <title>Evolutionary Origins and Diversification of the Mycorrhizal Mutualists.</title>
        <authorList>
            <consortium name="DOE Joint Genome Institute"/>
            <consortium name="Mycorrhizal Genomics Consortium"/>
            <person name="Kohler A."/>
            <person name="Kuo A."/>
            <person name="Nagy L.G."/>
            <person name="Floudas D."/>
            <person name="Copeland A."/>
            <person name="Barry K.W."/>
            <person name="Cichocki N."/>
            <person name="Veneault-Fourrey C."/>
            <person name="LaButti K."/>
            <person name="Lindquist E.A."/>
            <person name="Lipzen A."/>
            <person name="Lundell T."/>
            <person name="Morin E."/>
            <person name="Murat C."/>
            <person name="Riley R."/>
            <person name="Ohm R."/>
            <person name="Sun H."/>
            <person name="Tunlid A."/>
            <person name="Henrissat B."/>
            <person name="Grigoriev I.V."/>
            <person name="Hibbett D.S."/>
            <person name="Martin F."/>
        </authorList>
    </citation>
    <scope>NUCLEOTIDE SEQUENCE [LARGE SCALE GENOMIC DNA]</scope>
    <source>
        <strain evidence="2">MUT 4182</strain>
    </source>
</reference>
<dbReference type="HOGENOM" id="CLU_2980828_0_0_1"/>
<dbReference type="Proteomes" id="UP000054248">
    <property type="component" value="Unassembled WGS sequence"/>
</dbReference>
<proteinExistence type="predicted"/>
<dbReference type="EMBL" id="KN823021">
    <property type="protein sequence ID" value="KIO26657.1"/>
    <property type="molecule type" value="Genomic_DNA"/>
</dbReference>
<reference evidence="1 2" key="1">
    <citation type="submission" date="2014-04" db="EMBL/GenBank/DDBJ databases">
        <authorList>
            <consortium name="DOE Joint Genome Institute"/>
            <person name="Kuo A."/>
            <person name="Girlanda M."/>
            <person name="Perotto S."/>
            <person name="Kohler A."/>
            <person name="Nagy L.G."/>
            <person name="Floudas D."/>
            <person name="Copeland A."/>
            <person name="Barry K.W."/>
            <person name="Cichocki N."/>
            <person name="Veneault-Fourrey C."/>
            <person name="LaButti K."/>
            <person name="Lindquist E.A."/>
            <person name="Lipzen A."/>
            <person name="Lundell T."/>
            <person name="Morin E."/>
            <person name="Murat C."/>
            <person name="Sun H."/>
            <person name="Tunlid A."/>
            <person name="Henrissat B."/>
            <person name="Grigoriev I.V."/>
            <person name="Hibbett D.S."/>
            <person name="Martin F."/>
            <person name="Nordberg H.P."/>
            <person name="Cantor M.N."/>
            <person name="Hua S.X."/>
        </authorList>
    </citation>
    <scope>NUCLEOTIDE SEQUENCE [LARGE SCALE GENOMIC DNA]</scope>
    <source>
        <strain evidence="1 2">MUT 4182</strain>
    </source>
</reference>
<protein>
    <submittedName>
        <fullName evidence="1">Uncharacterized protein</fullName>
    </submittedName>
</protein>
<accession>A0A0C3LZ18</accession>
<keyword evidence="2" id="KW-1185">Reference proteome</keyword>